<protein>
    <submittedName>
        <fullName evidence="2">Uncharacterized protein</fullName>
    </submittedName>
</protein>
<feature type="transmembrane region" description="Helical" evidence="1">
    <location>
        <begin position="168"/>
        <end position="188"/>
    </location>
</feature>
<keyword evidence="1" id="KW-1133">Transmembrane helix</keyword>
<evidence type="ECO:0000256" key="1">
    <source>
        <dbReference type="SAM" id="Phobius"/>
    </source>
</evidence>
<proteinExistence type="predicted"/>
<keyword evidence="3" id="KW-1185">Reference proteome</keyword>
<keyword evidence="1" id="KW-0812">Transmembrane</keyword>
<feature type="transmembrane region" description="Helical" evidence="1">
    <location>
        <begin position="58"/>
        <end position="79"/>
    </location>
</feature>
<feature type="transmembrane region" description="Helical" evidence="1">
    <location>
        <begin position="220"/>
        <end position="238"/>
    </location>
</feature>
<comment type="caution">
    <text evidence="2">The sequence shown here is derived from an EMBL/GenBank/DDBJ whole genome shotgun (WGS) entry which is preliminary data.</text>
</comment>
<dbReference type="OrthoDB" id="3351993at2759"/>
<evidence type="ECO:0000313" key="3">
    <source>
        <dbReference type="Proteomes" id="UP000807306"/>
    </source>
</evidence>
<organism evidence="2 3">
    <name type="scientific">Crepidotus variabilis</name>
    <dbReference type="NCBI Taxonomy" id="179855"/>
    <lineage>
        <taxon>Eukaryota</taxon>
        <taxon>Fungi</taxon>
        <taxon>Dikarya</taxon>
        <taxon>Basidiomycota</taxon>
        <taxon>Agaricomycotina</taxon>
        <taxon>Agaricomycetes</taxon>
        <taxon>Agaricomycetidae</taxon>
        <taxon>Agaricales</taxon>
        <taxon>Agaricineae</taxon>
        <taxon>Crepidotaceae</taxon>
        <taxon>Crepidotus</taxon>
    </lineage>
</organism>
<keyword evidence="1" id="KW-0472">Membrane</keyword>
<evidence type="ECO:0000313" key="2">
    <source>
        <dbReference type="EMBL" id="KAF9525296.1"/>
    </source>
</evidence>
<sequence>MADAGRCILANPDISGIGVRTAIYAQNLLSFGPAIWALWDGKVSVGELDSVETQSMTILITAFAILVSAIVQALTLGLSNFHVSIILDLSWMNNTSTFIYFLLYIRHKTQARDESQETEPMDLKWSTWRSHVFEAFHFKSNNQDQAKEQIWKADNKPRSLFKRIFTKFVLVVGSVHLSLMAAIGLWLWTQPSGFSISQPCSLEARILFGYVPLGSSGLRVWSMIIYSTFLLPFFNLVLPIRKPSSSG</sequence>
<gene>
    <name evidence="2" type="ORF">CPB83DRAFT_558160</name>
</gene>
<name>A0A9P6E9L8_9AGAR</name>
<feature type="transmembrane region" description="Helical" evidence="1">
    <location>
        <begin position="85"/>
        <end position="105"/>
    </location>
</feature>
<dbReference type="Proteomes" id="UP000807306">
    <property type="component" value="Unassembled WGS sequence"/>
</dbReference>
<reference evidence="2" key="1">
    <citation type="submission" date="2020-11" db="EMBL/GenBank/DDBJ databases">
        <authorList>
            <consortium name="DOE Joint Genome Institute"/>
            <person name="Ahrendt S."/>
            <person name="Riley R."/>
            <person name="Andreopoulos W."/>
            <person name="Labutti K."/>
            <person name="Pangilinan J."/>
            <person name="Ruiz-Duenas F.J."/>
            <person name="Barrasa J.M."/>
            <person name="Sanchez-Garcia M."/>
            <person name="Camarero S."/>
            <person name="Miyauchi S."/>
            <person name="Serrano A."/>
            <person name="Linde D."/>
            <person name="Babiker R."/>
            <person name="Drula E."/>
            <person name="Ayuso-Fernandez I."/>
            <person name="Pacheco R."/>
            <person name="Padilla G."/>
            <person name="Ferreira P."/>
            <person name="Barriuso J."/>
            <person name="Kellner H."/>
            <person name="Castanera R."/>
            <person name="Alfaro M."/>
            <person name="Ramirez L."/>
            <person name="Pisabarro A.G."/>
            <person name="Kuo A."/>
            <person name="Tritt A."/>
            <person name="Lipzen A."/>
            <person name="He G."/>
            <person name="Yan M."/>
            <person name="Ng V."/>
            <person name="Cullen D."/>
            <person name="Martin F."/>
            <person name="Rosso M.-N."/>
            <person name="Henrissat B."/>
            <person name="Hibbett D."/>
            <person name="Martinez A.T."/>
            <person name="Grigoriev I.V."/>
        </authorList>
    </citation>
    <scope>NUCLEOTIDE SEQUENCE</scope>
    <source>
        <strain evidence="2">CBS 506.95</strain>
    </source>
</reference>
<dbReference type="EMBL" id="MU157886">
    <property type="protein sequence ID" value="KAF9525296.1"/>
    <property type="molecule type" value="Genomic_DNA"/>
</dbReference>
<dbReference type="AlphaFoldDB" id="A0A9P6E9L8"/>
<accession>A0A9P6E9L8</accession>
<feature type="non-terminal residue" evidence="2">
    <location>
        <position position="247"/>
    </location>
</feature>